<feature type="domain" description="Novel STAND NTPase 1" evidence="2">
    <location>
        <begin position="238"/>
        <end position="628"/>
    </location>
</feature>
<evidence type="ECO:0000313" key="4">
    <source>
        <dbReference type="Proteomes" id="UP001595867"/>
    </source>
</evidence>
<dbReference type="Pfam" id="PF00400">
    <property type="entry name" value="WD40"/>
    <property type="match status" value="3"/>
</dbReference>
<dbReference type="InterPro" id="IPR001680">
    <property type="entry name" value="WD40_rpt"/>
</dbReference>
<evidence type="ECO:0000259" key="2">
    <source>
        <dbReference type="Pfam" id="PF20703"/>
    </source>
</evidence>
<protein>
    <submittedName>
        <fullName evidence="3">AAA family ATPase</fullName>
    </submittedName>
</protein>
<dbReference type="SMART" id="SM00320">
    <property type="entry name" value="WD40"/>
    <property type="match status" value="8"/>
</dbReference>
<evidence type="ECO:0000313" key="3">
    <source>
        <dbReference type="EMBL" id="MFC4068237.1"/>
    </source>
</evidence>
<dbReference type="InterPro" id="IPR049052">
    <property type="entry name" value="nSTAND1"/>
</dbReference>
<dbReference type="PANTHER" id="PTHR19879:SF9">
    <property type="entry name" value="TRANSCRIPTION INITIATION FACTOR TFIID SUBUNIT 5"/>
    <property type="match status" value="1"/>
</dbReference>
<dbReference type="PROSITE" id="PS50294">
    <property type="entry name" value="WD_REPEATS_REGION"/>
    <property type="match status" value="2"/>
</dbReference>
<reference evidence="4" key="1">
    <citation type="journal article" date="2019" name="Int. J. Syst. Evol. Microbiol.">
        <title>The Global Catalogue of Microorganisms (GCM) 10K type strain sequencing project: providing services to taxonomists for standard genome sequencing and annotation.</title>
        <authorList>
            <consortium name="The Broad Institute Genomics Platform"/>
            <consortium name="The Broad Institute Genome Sequencing Center for Infectious Disease"/>
            <person name="Wu L."/>
            <person name="Ma J."/>
        </authorList>
    </citation>
    <scope>NUCLEOTIDE SEQUENCE [LARGE SCALE GENOMIC DNA]</scope>
    <source>
        <strain evidence="4">TBRC 5832</strain>
    </source>
</reference>
<dbReference type="Gene3D" id="2.130.10.10">
    <property type="entry name" value="YVTN repeat-like/Quinoprotein amine dehydrogenase"/>
    <property type="match status" value="3"/>
</dbReference>
<dbReference type="EMBL" id="JBHSBL010000018">
    <property type="protein sequence ID" value="MFC4068237.1"/>
    <property type="molecule type" value="Genomic_DNA"/>
</dbReference>
<name>A0ABV8IVG3_9ACTN</name>
<dbReference type="RefSeq" id="WP_378069102.1">
    <property type="nucleotide sequence ID" value="NZ_JBHSBL010000018.1"/>
</dbReference>
<dbReference type="InterPro" id="IPR027417">
    <property type="entry name" value="P-loop_NTPase"/>
</dbReference>
<feature type="repeat" description="WD" evidence="1">
    <location>
        <begin position="1064"/>
        <end position="1105"/>
    </location>
</feature>
<dbReference type="SUPFAM" id="SSF52540">
    <property type="entry name" value="P-loop containing nucleoside triphosphate hydrolases"/>
    <property type="match status" value="1"/>
</dbReference>
<comment type="caution">
    <text evidence="3">The sequence shown here is derived from an EMBL/GenBank/DDBJ whole genome shotgun (WGS) entry which is preliminary data.</text>
</comment>
<sequence>MTEPEPREPDRPAAAERARAGVRSWVRAAGRRTRAGLRSASPYAILAFLTASAVAPVAGAGLGAPDAFAAALDQVGGLGSNFLADTLSETAKRLRDRDPQAAGWSEEQWRDAIAADLLPRLAAADEQGRALHEEISRVLRGVDAVGAAITEAAITDEELRHQLEAAFRELGLGVGELGWMITEVRQSVDGLRQQFAVQSLELSRQLEQVRRHLAGVAREQLPAGDDVPADVPGGVVPPYPGLVSFQPEDAPRFRGRETQIAQLLSRLAEQAVGGPPLIVTGVSGAGKSSLLRAGLLPALGAGALGAEPASWAWVLTSPGASPVADLVARLHGLTGPGDDVPHDDLVKAVRAEPHRIGVLAAAAAAAGRRPVIVVDQFEELFTQCPDPAERLAYATALATAAPALVVIAVRSDFYPACAALPPLATILAAGHVVLGPLDSEDIRRAVVEPAEHAGLTVEPGLPDLLLHDLGADERDGYQPGALPLLAHALRATWDRREGIRLTVAAYRATGGIRHAIAETAERIYLDLPPEDRDRLRDALLALVTVISDGTAVRRRGERAASDSRVLRRLVRARLVTVGADTVEISHEALLTSWPRLAGWVAEAREDLLLRQSVTEAARDWDRSGRDPDLLPRGSRLLAARERVPSGDGVPPLVGEYLAAGGAAAEHEQRARERATRRLRRMVAGLAAALLLAVGGGLVALDGQRTAETVGRDARSRQFAAEALALLDQDEPAAVRRALAAWSEEPTTEARGALLSTQMVRFAGRLGTVPGGYSAAVSPDGSRIAIGDNKGVVRLWDTATLTEVGPPLAYPDPPAGIETIWVNSVAFSPDGRYLASGAVVPDGLRIWDAATGTPLRSLPAFGAVAWLPGTSTVVATSTTTGTTEQKNLGFWDAATGRSIRTLPVGADSATSLSISPDGAYVAETGTQAVAEVWRLSDGRRMMTVTGPRFLAFAPDGSLITNEEGTGGQGRLKQWETGTGRKLRDITPEDHLSPTPAPFAVTGDGMIIAASTRRSVDLWSLTSDTLGTLRTGLSVYGASAASANGQVVVVTAPTGPSVVHRRVVDSLNTDGEVYGAVFSPDGRRVAAGGEDGTVRIWDTASRQLLTSFRPSGPVSGLVHAGGGLLALVTAENTLELWDGAGKRQLRLELGQCSSDLAVSPDGGFLAVALFTCLGEGEVGTPGEIHVFDVAARRMRGEIVLGKPSDEKTESTYALSYSADGKILYAAVTTGSIERSDPGYFADLRSWHADDLTPVGESRQLGRYQPLDLAVAPDGRSMAVTGTNRFVDVRNGDGSASLWTTREQGDQIDRVAFSPDGRTLAVSDRAGPIVLWDTAARSPQATLRGHIAVVAALAFSPDGGLLVSGSFDSLVSVWALDPAVAGRKLCGIAAGLSRDDGEKVPAYCDRFGK</sequence>
<dbReference type="InterPro" id="IPR015943">
    <property type="entry name" value="WD40/YVTN_repeat-like_dom_sf"/>
</dbReference>
<dbReference type="PROSITE" id="PS50082">
    <property type="entry name" value="WD_REPEATS_2"/>
    <property type="match status" value="3"/>
</dbReference>
<proteinExistence type="predicted"/>
<feature type="repeat" description="WD" evidence="1">
    <location>
        <begin position="1298"/>
        <end position="1339"/>
    </location>
</feature>
<gene>
    <name evidence="3" type="ORF">ACFO0C_25200</name>
</gene>
<organism evidence="3 4">
    <name type="scientific">Actinoplanes subglobosus</name>
    <dbReference type="NCBI Taxonomy" id="1547892"/>
    <lineage>
        <taxon>Bacteria</taxon>
        <taxon>Bacillati</taxon>
        <taxon>Actinomycetota</taxon>
        <taxon>Actinomycetes</taxon>
        <taxon>Micromonosporales</taxon>
        <taxon>Micromonosporaceae</taxon>
        <taxon>Actinoplanes</taxon>
    </lineage>
</organism>
<keyword evidence="4" id="KW-1185">Reference proteome</keyword>
<evidence type="ECO:0000256" key="1">
    <source>
        <dbReference type="PROSITE-ProRule" id="PRU00221"/>
    </source>
</evidence>
<accession>A0ABV8IVG3</accession>
<dbReference type="Proteomes" id="UP001595867">
    <property type="component" value="Unassembled WGS sequence"/>
</dbReference>
<dbReference type="SUPFAM" id="SSF50998">
    <property type="entry name" value="Quinoprotein alcohol dehydrogenase-like"/>
    <property type="match status" value="2"/>
</dbReference>
<keyword evidence="1" id="KW-0853">WD repeat</keyword>
<dbReference type="InterPro" id="IPR011047">
    <property type="entry name" value="Quinoprotein_ADH-like_sf"/>
</dbReference>
<dbReference type="PANTHER" id="PTHR19879">
    <property type="entry name" value="TRANSCRIPTION INITIATION FACTOR TFIID"/>
    <property type="match status" value="1"/>
</dbReference>
<dbReference type="Pfam" id="PF20703">
    <property type="entry name" value="nSTAND1"/>
    <property type="match status" value="1"/>
</dbReference>
<feature type="repeat" description="WD" evidence="1">
    <location>
        <begin position="1340"/>
        <end position="1371"/>
    </location>
</feature>